<dbReference type="Pfam" id="PF00724">
    <property type="entry name" value="Oxidored_FMN"/>
    <property type="match status" value="1"/>
</dbReference>
<dbReference type="GO" id="GO:0003959">
    <property type="term" value="F:NADPH dehydrogenase activity"/>
    <property type="evidence" value="ECO:0007669"/>
    <property type="project" value="TreeGrafter"/>
</dbReference>
<proteinExistence type="inferred from homology"/>
<dbReference type="EMBL" id="BTGB01000001">
    <property type="protein sequence ID" value="GMM44694.1"/>
    <property type="molecule type" value="Genomic_DNA"/>
</dbReference>
<comment type="caution">
    <text evidence="5">The sequence shown here is derived from an EMBL/GenBank/DDBJ whole genome shotgun (WGS) entry which is preliminary data.</text>
</comment>
<comment type="similarity">
    <text evidence="2">Belongs to the NADH:flavin oxidoreductase/NADH oxidase family.</text>
</comment>
<accession>A0AAV5QZP7</accession>
<evidence type="ECO:0000256" key="3">
    <source>
        <dbReference type="ARBA" id="ARBA00022643"/>
    </source>
</evidence>
<organism evidence="5 6">
    <name type="scientific">Pichia kluyveri</name>
    <name type="common">Yeast</name>
    <dbReference type="NCBI Taxonomy" id="36015"/>
    <lineage>
        <taxon>Eukaryota</taxon>
        <taxon>Fungi</taxon>
        <taxon>Dikarya</taxon>
        <taxon>Ascomycota</taxon>
        <taxon>Saccharomycotina</taxon>
        <taxon>Pichiomycetes</taxon>
        <taxon>Pichiales</taxon>
        <taxon>Pichiaceae</taxon>
        <taxon>Pichia</taxon>
    </lineage>
</organism>
<dbReference type="PANTHER" id="PTHR22893:SF91">
    <property type="entry name" value="NADPH DEHYDROGENASE 2-RELATED"/>
    <property type="match status" value="1"/>
</dbReference>
<evidence type="ECO:0000313" key="5">
    <source>
        <dbReference type="EMBL" id="GMM44694.1"/>
    </source>
</evidence>
<dbReference type="GO" id="GO:0010181">
    <property type="term" value="F:FMN binding"/>
    <property type="evidence" value="ECO:0007669"/>
    <property type="project" value="InterPro"/>
</dbReference>
<evidence type="ECO:0000256" key="1">
    <source>
        <dbReference type="ARBA" id="ARBA00001917"/>
    </source>
</evidence>
<sequence length="401" mass="45299">MTLENSNLFKSVKVGPVTLENRVVHAPTSRSRVTIDHIPTDSMLKYYEERAENNGGLIIMEGALVEEEFTSQLFFPSWSNEKTVDAMKIIVDAVHKHGTSISAQLLYIGRMANSMMMKKNADGKYDPIYAASPIFMDDQQKKYFEDNDIELKELSTDQIKKIVKNFAETAKKAVNESGFDFVEIHGAHMTLIDQFIQPGSNKRTDQYGGSIENRARIVLEIVDALTEAIGANRVGIKFSPYMKFMGGEGEDSEINPIVTWGYILGELQKRANEGKELAYISVVEPRSQLIPTGEVENKIDMSWARFFWKGILIRNGGYVDPNTIDKLEDVVNGDDKLLIGIGRHYSSNPDLVERLKKGYELTNYERESFYTPMTNKGYLGFAKYGEKRDTSKDDVVPKPLV</sequence>
<evidence type="ECO:0000313" key="6">
    <source>
        <dbReference type="Proteomes" id="UP001378960"/>
    </source>
</evidence>
<keyword evidence="3" id="KW-0285">Flavoprotein</keyword>
<dbReference type="SUPFAM" id="SSF51395">
    <property type="entry name" value="FMN-linked oxidoreductases"/>
    <property type="match status" value="1"/>
</dbReference>
<protein>
    <recommendedName>
        <fullName evidence="4">NADH:flavin oxidoreductase/NADH oxidase N-terminal domain-containing protein</fullName>
    </recommendedName>
</protein>
<comment type="cofactor">
    <cofactor evidence="1">
        <name>FMN</name>
        <dbReference type="ChEBI" id="CHEBI:58210"/>
    </cofactor>
</comment>
<dbReference type="Proteomes" id="UP001378960">
    <property type="component" value="Unassembled WGS sequence"/>
</dbReference>
<dbReference type="InterPro" id="IPR013785">
    <property type="entry name" value="Aldolase_TIM"/>
</dbReference>
<dbReference type="InterPro" id="IPR001155">
    <property type="entry name" value="OxRdtase_FMN_N"/>
</dbReference>
<keyword evidence="3" id="KW-0288">FMN</keyword>
<name>A0AAV5QZP7_PICKL</name>
<evidence type="ECO:0000256" key="2">
    <source>
        <dbReference type="ARBA" id="ARBA00005979"/>
    </source>
</evidence>
<dbReference type="InterPro" id="IPR045247">
    <property type="entry name" value="Oye-like"/>
</dbReference>
<dbReference type="PANTHER" id="PTHR22893">
    <property type="entry name" value="NADH OXIDOREDUCTASE-RELATED"/>
    <property type="match status" value="1"/>
</dbReference>
<keyword evidence="6" id="KW-1185">Reference proteome</keyword>
<dbReference type="AlphaFoldDB" id="A0AAV5QZP7"/>
<gene>
    <name evidence="5" type="ORF">DAPK24_012690</name>
</gene>
<dbReference type="Gene3D" id="3.20.20.70">
    <property type="entry name" value="Aldolase class I"/>
    <property type="match status" value="1"/>
</dbReference>
<feature type="domain" description="NADH:flavin oxidoreductase/NADH oxidase N-terminal" evidence="4">
    <location>
        <begin position="8"/>
        <end position="360"/>
    </location>
</feature>
<reference evidence="5 6" key="1">
    <citation type="journal article" date="2023" name="Elife">
        <title>Identification of key yeast species and microbe-microbe interactions impacting larval growth of Drosophila in the wild.</title>
        <authorList>
            <person name="Mure A."/>
            <person name="Sugiura Y."/>
            <person name="Maeda R."/>
            <person name="Honda K."/>
            <person name="Sakurai N."/>
            <person name="Takahashi Y."/>
            <person name="Watada M."/>
            <person name="Katoh T."/>
            <person name="Gotoh A."/>
            <person name="Gotoh Y."/>
            <person name="Taniguchi I."/>
            <person name="Nakamura K."/>
            <person name="Hayashi T."/>
            <person name="Katayama T."/>
            <person name="Uemura T."/>
            <person name="Hattori Y."/>
        </authorList>
    </citation>
    <scope>NUCLEOTIDE SEQUENCE [LARGE SCALE GENOMIC DNA]</scope>
    <source>
        <strain evidence="5 6">PK-24</strain>
    </source>
</reference>
<evidence type="ECO:0000259" key="4">
    <source>
        <dbReference type="Pfam" id="PF00724"/>
    </source>
</evidence>